<dbReference type="OrthoDB" id="654211at2759"/>
<reference evidence="11" key="1">
    <citation type="submission" date="2016-05" db="EMBL/GenBank/DDBJ databases">
        <title>Comparative genomics of biotechnologically important yeasts.</title>
        <authorList>
            <consortium name="DOE Joint Genome Institute"/>
            <person name="Riley R."/>
            <person name="Haridas S."/>
            <person name="Wolfe K.H."/>
            <person name="Lopes M.R."/>
            <person name="Hittinger C.T."/>
            <person name="Goker M."/>
            <person name="Salamov A."/>
            <person name="Wisecaver J."/>
            <person name="Long T.M."/>
            <person name="Aerts A.L."/>
            <person name="Barry K."/>
            <person name="Choi C."/>
            <person name="Clum A."/>
            <person name="Coughlan A.Y."/>
            <person name="Deshpande S."/>
            <person name="Douglass A.P."/>
            <person name="Hanson S.J."/>
            <person name="Klenk H.-P."/>
            <person name="Labutti K."/>
            <person name="Lapidus A."/>
            <person name="Lindquist E."/>
            <person name="Lipzen A."/>
            <person name="Meier-Kolthoff J.P."/>
            <person name="Ohm R.A."/>
            <person name="Otillar R.P."/>
            <person name="Pangilinan J."/>
            <person name="Peng Y."/>
            <person name="Rokas A."/>
            <person name="Rosa C.A."/>
            <person name="Scheuner C."/>
            <person name="Sibirny A.A."/>
            <person name="Slot J.C."/>
            <person name="Stielow J.B."/>
            <person name="Sun H."/>
            <person name="Kurtzman C.P."/>
            <person name="Blackwell M."/>
            <person name="Grigoriev I.V."/>
            <person name="Jeffries T.W."/>
        </authorList>
    </citation>
    <scope>NUCLEOTIDE SEQUENCE [LARGE SCALE GENOMIC DNA]</scope>
    <source>
        <strain evidence="11">NRRL Y-12698</strain>
    </source>
</reference>
<keyword evidence="4 7" id="KW-0863">Zinc-finger</keyword>
<gene>
    <name evidence="10" type="ORF">BABINDRAFT_162693</name>
</gene>
<dbReference type="Proteomes" id="UP000094336">
    <property type="component" value="Unassembled WGS sequence"/>
</dbReference>
<dbReference type="PANTHER" id="PTHR40626:SF11">
    <property type="entry name" value="ZINC FINGER PROTEIN YPR022C"/>
    <property type="match status" value="1"/>
</dbReference>
<dbReference type="Gene3D" id="3.30.160.60">
    <property type="entry name" value="Classic Zinc Finger"/>
    <property type="match status" value="2"/>
</dbReference>
<evidence type="ECO:0000313" key="11">
    <source>
        <dbReference type="Proteomes" id="UP000094336"/>
    </source>
</evidence>
<sequence length="572" mass="64323">MSSPYPVTLSSDNLESIILSKQPDYLGTYDDYKPLYSDSFKENQKAEENELTDFSYPKKLPKMHSFQHLPFEDKVALNGLYPAMDFDTVKSQESTARTGQISNSTTMSSFDSIPMLSHSISANSLQFSPGNLTQIPELSSTTMATPSRGRNRSASMYTTPLRLITSPPNVVTSSKVGKTPRRLTPGGVLTTSTSSTHLKGHTHKRSEKILTAFSGHARTPSAGNPFYTPRLHISPDSPEMTPRAMPTLHKKLSYGKGDEELGLSLLVKRKDDLKLSFSLDSIASSREKDDDEESLYDEDTINDMTILEDTHNTSFLEAKEENTDTRNVLEKMDSHIGPDKSMLHNQQMLQQQFFLQQQLLQQQQLQLQQMKMPNLYQNQCPQSAPFSPHNPSQFTPFNPFFHPPGPQRFSSGPVPTYTHGPGFLSRSQSSISLASMTADSPLNPLATPPATAEMDYTVMNEYMLQQQMLQQQMLFHGPVFANVPTAVDKKKNQECPLCKMRFLRPEHVKRHLKSHSSAKPFLCDVPDCGKRFNRKDNMKAHLRKIHGLDTKQPIEGQFLVKSDSDISLEKDK</sequence>
<keyword evidence="2" id="KW-0479">Metal-binding</keyword>
<feature type="compositionally biased region" description="Polar residues" evidence="8">
    <location>
        <begin position="166"/>
        <end position="176"/>
    </location>
</feature>
<dbReference type="InterPro" id="IPR013087">
    <property type="entry name" value="Znf_C2H2_type"/>
</dbReference>
<evidence type="ECO:0000256" key="3">
    <source>
        <dbReference type="ARBA" id="ARBA00022737"/>
    </source>
</evidence>
<dbReference type="GO" id="GO:0000785">
    <property type="term" value="C:chromatin"/>
    <property type="evidence" value="ECO:0007669"/>
    <property type="project" value="TreeGrafter"/>
</dbReference>
<dbReference type="PANTHER" id="PTHR40626">
    <property type="entry name" value="MIP31509P"/>
    <property type="match status" value="1"/>
</dbReference>
<dbReference type="InterPro" id="IPR051059">
    <property type="entry name" value="VerF-like"/>
</dbReference>
<evidence type="ECO:0000256" key="4">
    <source>
        <dbReference type="ARBA" id="ARBA00022771"/>
    </source>
</evidence>
<organism evidence="10 11">
    <name type="scientific">Babjeviella inositovora NRRL Y-12698</name>
    <dbReference type="NCBI Taxonomy" id="984486"/>
    <lineage>
        <taxon>Eukaryota</taxon>
        <taxon>Fungi</taxon>
        <taxon>Dikarya</taxon>
        <taxon>Ascomycota</taxon>
        <taxon>Saccharomycotina</taxon>
        <taxon>Pichiomycetes</taxon>
        <taxon>Serinales incertae sedis</taxon>
        <taxon>Babjeviella</taxon>
    </lineage>
</organism>
<comment type="subcellular location">
    <subcellularLocation>
        <location evidence="1">Nucleus</location>
    </subcellularLocation>
</comment>
<name>A0A1E3QLB7_9ASCO</name>
<dbReference type="Pfam" id="PF00096">
    <property type="entry name" value="zf-C2H2"/>
    <property type="match status" value="1"/>
</dbReference>
<dbReference type="AlphaFoldDB" id="A0A1E3QLB7"/>
<dbReference type="GO" id="GO:0005634">
    <property type="term" value="C:nucleus"/>
    <property type="evidence" value="ECO:0007669"/>
    <property type="project" value="UniProtKB-SubCell"/>
</dbReference>
<dbReference type="PROSITE" id="PS50157">
    <property type="entry name" value="ZINC_FINGER_C2H2_2"/>
    <property type="match status" value="2"/>
</dbReference>
<dbReference type="GO" id="GO:0000978">
    <property type="term" value="F:RNA polymerase II cis-regulatory region sequence-specific DNA binding"/>
    <property type="evidence" value="ECO:0007669"/>
    <property type="project" value="InterPro"/>
</dbReference>
<evidence type="ECO:0000313" key="10">
    <source>
        <dbReference type="EMBL" id="ODQ78481.1"/>
    </source>
</evidence>
<keyword evidence="3" id="KW-0677">Repeat</keyword>
<dbReference type="SMART" id="SM00355">
    <property type="entry name" value="ZnF_C2H2"/>
    <property type="match status" value="2"/>
</dbReference>
<evidence type="ECO:0000256" key="5">
    <source>
        <dbReference type="ARBA" id="ARBA00022833"/>
    </source>
</evidence>
<dbReference type="RefSeq" id="XP_018983809.1">
    <property type="nucleotide sequence ID" value="XM_019129484.1"/>
</dbReference>
<evidence type="ECO:0000256" key="8">
    <source>
        <dbReference type="SAM" id="MobiDB-lite"/>
    </source>
</evidence>
<protein>
    <recommendedName>
        <fullName evidence="9">C2H2-type domain-containing protein</fullName>
    </recommendedName>
</protein>
<feature type="region of interest" description="Disordered" evidence="8">
    <location>
        <begin position="216"/>
        <end position="239"/>
    </location>
</feature>
<evidence type="ECO:0000256" key="2">
    <source>
        <dbReference type="ARBA" id="ARBA00022723"/>
    </source>
</evidence>
<accession>A0A1E3QLB7</accession>
<keyword evidence="5" id="KW-0862">Zinc</keyword>
<feature type="region of interest" description="Disordered" evidence="8">
    <location>
        <begin position="165"/>
        <end position="204"/>
    </location>
</feature>
<dbReference type="GO" id="GO:0000981">
    <property type="term" value="F:DNA-binding transcription factor activity, RNA polymerase II-specific"/>
    <property type="evidence" value="ECO:0007669"/>
    <property type="project" value="InterPro"/>
</dbReference>
<dbReference type="EMBL" id="KV454435">
    <property type="protein sequence ID" value="ODQ78481.1"/>
    <property type="molecule type" value="Genomic_DNA"/>
</dbReference>
<keyword evidence="6" id="KW-0539">Nucleus</keyword>
<dbReference type="STRING" id="984486.A0A1E3QLB7"/>
<proteinExistence type="predicted"/>
<dbReference type="GeneID" id="30147337"/>
<dbReference type="PROSITE" id="PS00028">
    <property type="entry name" value="ZINC_FINGER_C2H2_1"/>
    <property type="match status" value="2"/>
</dbReference>
<feature type="domain" description="C2H2-type" evidence="9">
    <location>
        <begin position="521"/>
        <end position="551"/>
    </location>
</feature>
<dbReference type="InterPro" id="IPR036236">
    <property type="entry name" value="Znf_C2H2_sf"/>
</dbReference>
<dbReference type="GO" id="GO:0008270">
    <property type="term" value="F:zinc ion binding"/>
    <property type="evidence" value="ECO:0007669"/>
    <property type="project" value="UniProtKB-KW"/>
</dbReference>
<evidence type="ECO:0000256" key="6">
    <source>
        <dbReference type="ARBA" id="ARBA00023242"/>
    </source>
</evidence>
<evidence type="ECO:0000259" key="9">
    <source>
        <dbReference type="PROSITE" id="PS50157"/>
    </source>
</evidence>
<dbReference type="SUPFAM" id="SSF57667">
    <property type="entry name" value="beta-beta-alpha zinc fingers"/>
    <property type="match status" value="1"/>
</dbReference>
<keyword evidence="11" id="KW-1185">Reference proteome</keyword>
<feature type="domain" description="C2H2-type" evidence="9">
    <location>
        <begin position="493"/>
        <end position="520"/>
    </location>
</feature>
<evidence type="ECO:0000256" key="7">
    <source>
        <dbReference type="PROSITE-ProRule" id="PRU00042"/>
    </source>
</evidence>
<evidence type="ECO:0000256" key="1">
    <source>
        <dbReference type="ARBA" id="ARBA00004123"/>
    </source>
</evidence>